<organism evidence="5 6">
    <name type="scientific">Colwellia psychrerythraea</name>
    <name type="common">Vibrio psychroerythus</name>
    <dbReference type="NCBI Taxonomy" id="28229"/>
    <lineage>
        <taxon>Bacteria</taxon>
        <taxon>Pseudomonadati</taxon>
        <taxon>Pseudomonadota</taxon>
        <taxon>Gammaproteobacteria</taxon>
        <taxon>Alteromonadales</taxon>
        <taxon>Colwelliaceae</taxon>
        <taxon>Colwellia</taxon>
    </lineage>
</organism>
<dbReference type="InterPro" id="IPR011042">
    <property type="entry name" value="6-blade_b-propeller_TolB-like"/>
</dbReference>
<feature type="transmembrane region" description="Helical" evidence="3">
    <location>
        <begin position="155"/>
        <end position="173"/>
    </location>
</feature>
<sequence length="707" mass="79927">MEYVFNDFVLDVKSSSLSQGKVKFKLEPRVLQLLLYFCQRPNQAITRDELIKAVWQDRIVGYAAVNRAVSELRKVIEEEVSDPKVIVTVSKVGYLFDSPVKVLNSSALLSDESIISTEPSNHTFADQTISCVEHTADVLNVDNDQKGVNPQRFKLTAGIVVIVFISILFYFLSSTATTSTQQMSLTIEKPLTSLKGTSFKGDLSPTGQDLVFLYKEKPNDAVQVWLKKSKQAAVPLTLDNYYYTYVIFAGVDFVLASRFNNLNERQCEIVKISLRNKGVERLFNCAKRAITNLSYQQSTNTAFFNYRRSITSAFNIFSYQIDSKSLQQITFTDITAEHGDFSLALSPSGESLAVLEYRDQHQALLKFIAVNSKAKQVTFGPKVSANSRISWLSEEQLLLADGDRLQTFDLNTQQISVLGVNTSIGFAKAHAESKQIIFDKGKVIANIYQYPLANENTAGKAAVTNSSFINYQMQFANLSKQITYFSTDSGDYEIMVKPEGGNAFNTDFPEKISVIANLDWSSNDDFLLAGINQQLYLYDINKNSWQLLLVDETSIHYVHFIDKENIAFSSKQSGQWQIWKMELATKALTQLTTKGGYSVQFSNDAAYITKYNSLGIFKLNLLTGDEQLILPEHKITAWKKWQLRDGKLYYINQQNLHQLDIETKSDNLLTTFELRAPASFSISFDHNLMQRELLESSSANIWLTKFE</sequence>
<dbReference type="GO" id="GO:0000160">
    <property type="term" value="P:phosphorelay signal transduction system"/>
    <property type="evidence" value="ECO:0007669"/>
    <property type="project" value="InterPro"/>
</dbReference>
<proteinExistence type="predicted"/>
<gene>
    <name evidence="5" type="ORF">GAB14E_1395</name>
</gene>
<dbReference type="SMART" id="SM00862">
    <property type="entry name" value="Trans_reg_C"/>
    <property type="match status" value="1"/>
</dbReference>
<keyword evidence="3" id="KW-0472">Membrane</keyword>
<feature type="domain" description="OmpR/PhoB-type" evidence="4">
    <location>
        <begin position="1"/>
        <end position="98"/>
    </location>
</feature>
<accession>A0A099L436</accession>
<protein>
    <submittedName>
        <fullName evidence="5">Transcriptional regulator, CadC</fullName>
    </submittedName>
</protein>
<dbReference type="AlphaFoldDB" id="A0A099L436"/>
<evidence type="ECO:0000256" key="1">
    <source>
        <dbReference type="ARBA" id="ARBA00023125"/>
    </source>
</evidence>
<name>A0A099L436_COLPS</name>
<dbReference type="SUPFAM" id="SSF82171">
    <property type="entry name" value="DPP6 N-terminal domain-like"/>
    <property type="match status" value="2"/>
</dbReference>
<dbReference type="SUPFAM" id="SSF46894">
    <property type="entry name" value="C-terminal effector domain of the bipartite response regulators"/>
    <property type="match status" value="1"/>
</dbReference>
<comment type="caution">
    <text evidence="5">The sequence shown here is derived from an EMBL/GenBank/DDBJ whole genome shotgun (WGS) entry which is preliminary data.</text>
</comment>
<dbReference type="PATRIC" id="fig|28229.3.peg.554"/>
<evidence type="ECO:0000259" key="4">
    <source>
        <dbReference type="PROSITE" id="PS51755"/>
    </source>
</evidence>
<evidence type="ECO:0000313" key="6">
    <source>
        <dbReference type="Proteomes" id="UP000029868"/>
    </source>
</evidence>
<dbReference type="PROSITE" id="PS51755">
    <property type="entry name" value="OMPR_PHOB"/>
    <property type="match status" value="1"/>
</dbReference>
<keyword evidence="1 2" id="KW-0238">DNA-binding</keyword>
<reference evidence="5 6" key="1">
    <citation type="submission" date="2014-08" db="EMBL/GenBank/DDBJ databases">
        <title>Genomic and Phenotypic Diversity of Colwellia psychrerythraea strains from Disparate Marine Basins.</title>
        <authorList>
            <person name="Techtmann S.M."/>
            <person name="Stelling S.C."/>
            <person name="Utturkar S.M."/>
            <person name="Alshibli N."/>
            <person name="Harris A."/>
            <person name="Brown S.D."/>
            <person name="Hazen T.C."/>
        </authorList>
    </citation>
    <scope>NUCLEOTIDE SEQUENCE [LARGE SCALE GENOMIC DNA]</scope>
    <source>
        <strain evidence="5 6">GAB14E</strain>
    </source>
</reference>
<dbReference type="InterPro" id="IPR016032">
    <property type="entry name" value="Sig_transdc_resp-reg_C-effctor"/>
</dbReference>
<evidence type="ECO:0000313" key="5">
    <source>
        <dbReference type="EMBL" id="KGJ96927.1"/>
    </source>
</evidence>
<feature type="DNA-binding region" description="OmpR/PhoB-type" evidence="2">
    <location>
        <begin position="1"/>
        <end position="98"/>
    </location>
</feature>
<dbReference type="GO" id="GO:0006355">
    <property type="term" value="P:regulation of DNA-templated transcription"/>
    <property type="evidence" value="ECO:0007669"/>
    <property type="project" value="InterPro"/>
</dbReference>
<dbReference type="Gene3D" id="2.120.10.30">
    <property type="entry name" value="TolB, C-terminal domain"/>
    <property type="match status" value="2"/>
</dbReference>
<dbReference type="Proteomes" id="UP000029868">
    <property type="component" value="Unassembled WGS sequence"/>
</dbReference>
<evidence type="ECO:0000256" key="2">
    <source>
        <dbReference type="PROSITE-ProRule" id="PRU01091"/>
    </source>
</evidence>
<dbReference type="OrthoDB" id="5900874at2"/>
<dbReference type="PANTHER" id="PTHR36842">
    <property type="entry name" value="PROTEIN TOLB HOMOLOG"/>
    <property type="match status" value="1"/>
</dbReference>
<dbReference type="InterPro" id="IPR001867">
    <property type="entry name" value="OmpR/PhoB-type_DNA-bd"/>
</dbReference>
<keyword evidence="3" id="KW-0812">Transmembrane</keyword>
<keyword evidence="3" id="KW-1133">Transmembrane helix</keyword>
<dbReference type="Gene3D" id="1.10.10.10">
    <property type="entry name" value="Winged helix-like DNA-binding domain superfamily/Winged helix DNA-binding domain"/>
    <property type="match status" value="1"/>
</dbReference>
<dbReference type="RefSeq" id="WP_033080699.1">
    <property type="nucleotide sequence ID" value="NZ_JQEC01000004.1"/>
</dbReference>
<evidence type="ECO:0000256" key="3">
    <source>
        <dbReference type="SAM" id="Phobius"/>
    </source>
</evidence>
<dbReference type="InterPro" id="IPR036388">
    <property type="entry name" value="WH-like_DNA-bd_sf"/>
</dbReference>
<dbReference type="EMBL" id="JQEC01000004">
    <property type="protein sequence ID" value="KGJ96927.1"/>
    <property type="molecule type" value="Genomic_DNA"/>
</dbReference>
<dbReference type="GO" id="GO:0003677">
    <property type="term" value="F:DNA binding"/>
    <property type="evidence" value="ECO:0007669"/>
    <property type="project" value="UniProtKB-UniRule"/>
</dbReference>
<dbReference type="CDD" id="cd00383">
    <property type="entry name" value="trans_reg_C"/>
    <property type="match status" value="1"/>
</dbReference>
<dbReference type="Pfam" id="PF00486">
    <property type="entry name" value="Trans_reg_C"/>
    <property type="match status" value="1"/>
</dbReference>